<keyword evidence="3" id="KW-0378">Hydrolase</keyword>
<dbReference type="GO" id="GO:0016926">
    <property type="term" value="P:protein desumoylation"/>
    <property type="evidence" value="ECO:0007669"/>
    <property type="project" value="TreeGrafter"/>
</dbReference>
<comment type="similarity">
    <text evidence="1">Belongs to the peptidase C48 family.</text>
</comment>
<gene>
    <name evidence="7" type="ORF">BD311DRAFT_709030</name>
</gene>
<dbReference type="GO" id="GO:0006508">
    <property type="term" value="P:proteolysis"/>
    <property type="evidence" value="ECO:0007669"/>
    <property type="project" value="UniProtKB-KW"/>
</dbReference>
<organism evidence="7">
    <name type="scientific">Dichomitus squalens</name>
    <dbReference type="NCBI Taxonomy" id="114155"/>
    <lineage>
        <taxon>Eukaryota</taxon>
        <taxon>Fungi</taxon>
        <taxon>Dikarya</taxon>
        <taxon>Basidiomycota</taxon>
        <taxon>Agaricomycotina</taxon>
        <taxon>Agaricomycetes</taxon>
        <taxon>Polyporales</taxon>
        <taxon>Polyporaceae</taxon>
        <taxon>Dichomitus</taxon>
    </lineage>
</organism>
<dbReference type="Pfam" id="PF02902">
    <property type="entry name" value="Peptidase_C48"/>
    <property type="match status" value="1"/>
</dbReference>
<dbReference type="PANTHER" id="PTHR12606">
    <property type="entry name" value="SENTRIN/SUMO-SPECIFIC PROTEASE"/>
    <property type="match status" value="1"/>
</dbReference>
<evidence type="ECO:0000256" key="2">
    <source>
        <dbReference type="ARBA" id="ARBA00022670"/>
    </source>
</evidence>
<keyword evidence="2" id="KW-0645">Protease</keyword>
<accession>A0A4Q9N762</accession>
<evidence type="ECO:0000256" key="3">
    <source>
        <dbReference type="ARBA" id="ARBA00022801"/>
    </source>
</evidence>
<feature type="region of interest" description="Disordered" evidence="5">
    <location>
        <begin position="39"/>
        <end position="58"/>
    </location>
</feature>
<dbReference type="PANTHER" id="PTHR12606:SF141">
    <property type="entry name" value="GH15225P-RELATED"/>
    <property type="match status" value="1"/>
</dbReference>
<dbReference type="Proteomes" id="UP000292957">
    <property type="component" value="Unassembled WGS sequence"/>
</dbReference>
<dbReference type="InterPro" id="IPR003653">
    <property type="entry name" value="Peptidase_C48_C"/>
</dbReference>
<evidence type="ECO:0000256" key="5">
    <source>
        <dbReference type="SAM" id="MobiDB-lite"/>
    </source>
</evidence>
<dbReference type="PROSITE" id="PS50600">
    <property type="entry name" value="ULP_PROTEASE"/>
    <property type="match status" value="1"/>
</dbReference>
<name>A0A4Q9N762_9APHY</name>
<feature type="domain" description="Ubiquitin-like protease family profile" evidence="6">
    <location>
        <begin position="81"/>
        <end position="259"/>
    </location>
</feature>
<dbReference type="InterPro" id="IPR038765">
    <property type="entry name" value="Papain-like_cys_pep_sf"/>
</dbReference>
<protein>
    <submittedName>
        <fullName evidence="7">Cysteine proteinase</fullName>
    </submittedName>
</protein>
<evidence type="ECO:0000256" key="4">
    <source>
        <dbReference type="ARBA" id="ARBA00022807"/>
    </source>
</evidence>
<dbReference type="EMBL" id="ML143387">
    <property type="protein sequence ID" value="TBU35011.1"/>
    <property type="molecule type" value="Genomic_DNA"/>
</dbReference>
<dbReference type="GO" id="GO:0080090">
    <property type="term" value="P:regulation of primary metabolic process"/>
    <property type="evidence" value="ECO:0007669"/>
    <property type="project" value="UniProtKB-ARBA"/>
</dbReference>
<dbReference type="GO" id="GO:0005634">
    <property type="term" value="C:nucleus"/>
    <property type="evidence" value="ECO:0007669"/>
    <property type="project" value="TreeGrafter"/>
</dbReference>
<reference evidence="7" key="1">
    <citation type="submission" date="2019-01" db="EMBL/GenBank/DDBJ databases">
        <title>Draft genome sequences of three monokaryotic isolates of the white-rot basidiomycete fungus Dichomitus squalens.</title>
        <authorList>
            <consortium name="DOE Joint Genome Institute"/>
            <person name="Lopez S.C."/>
            <person name="Andreopoulos B."/>
            <person name="Pangilinan J."/>
            <person name="Lipzen A."/>
            <person name="Riley R."/>
            <person name="Ahrendt S."/>
            <person name="Ng V."/>
            <person name="Barry K."/>
            <person name="Daum C."/>
            <person name="Grigoriev I.V."/>
            <person name="Hilden K.S."/>
            <person name="Makela M.R."/>
            <person name="de Vries R.P."/>
        </authorList>
    </citation>
    <scope>NUCLEOTIDE SEQUENCE [LARGE SCALE GENOMIC DNA]</scope>
    <source>
        <strain evidence="7">OM18370.1</strain>
    </source>
</reference>
<dbReference type="AlphaFoldDB" id="A0A4Q9N762"/>
<dbReference type="Gene3D" id="3.40.395.10">
    <property type="entry name" value="Adenoviral Proteinase, Chain A"/>
    <property type="match status" value="1"/>
</dbReference>
<dbReference type="GO" id="GO:0060255">
    <property type="term" value="P:regulation of macromolecule metabolic process"/>
    <property type="evidence" value="ECO:0007669"/>
    <property type="project" value="UniProtKB-ARBA"/>
</dbReference>
<dbReference type="SUPFAM" id="SSF54001">
    <property type="entry name" value="Cysteine proteinases"/>
    <property type="match status" value="1"/>
</dbReference>
<dbReference type="GO" id="GO:0016929">
    <property type="term" value="F:deSUMOylase activity"/>
    <property type="evidence" value="ECO:0007669"/>
    <property type="project" value="TreeGrafter"/>
</dbReference>
<sequence length="293" mass="34335">MDFLQRAIRKAQETLKGPKPPKPFIPTLDQLRLRSVQQDEEIEERLRPKRKPLPTSLPPADEAAVDALFRQKGVIAKCVKEQVSNEDLQRLRPAQWLNDEIINFYGQMILSRSEDSKENPGDSVVNGRKRPLNVHYFSTFFWSKLRGQGYEKARLAKWTKKIDIFSKDVILIPVNHSNAHWTAAAVNFRKKRIESYDSMGMARGEVFKFLRQYLDDEHRNKKKKPFDFTGWEDYTLPNTPQQENGYDCGVFTCQFLESLSRGEESFAFTQHNMPYLRRKMVWEIGHVKLRDDP</sequence>
<evidence type="ECO:0000259" key="6">
    <source>
        <dbReference type="PROSITE" id="PS50600"/>
    </source>
</evidence>
<evidence type="ECO:0000256" key="1">
    <source>
        <dbReference type="ARBA" id="ARBA00005234"/>
    </source>
</evidence>
<evidence type="ECO:0000313" key="7">
    <source>
        <dbReference type="EMBL" id="TBU35011.1"/>
    </source>
</evidence>
<dbReference type="OrthoDB" id="1939479at2759"/>
<dbReference type="FunFam" id="3.40.395.10:FF:000001">
    <property type="entry name" value="Sentrin-specific protease 1"/>
    <property type="match status" value="1"/>
</dbReference>
<proteinExistence type="inferred from homology"/>
<keyword evidence="4" id="KW-0788">Thiol protease</keyword>